<dbReference type="PROSITE" id="PS51900">
    <property type="entry name" value="CB"/>
    <property type="match status" value="1"/>
</dbReference>
<dbReference type="Gene3D" id="1.10.150.130">
    <property type="match status" value="1"/>
</dbReference>
<organism evidence="8 9">
    <name type="scientific">Streptomyces goshikiensis</name>
    <dbReference type="NCBI Taxonomy" id="1942"/>
    <lineage>
        <taxon>Bacteria</taxon>
        <taxon>Bacillati</taxon>
        <taxon>Actinomycetota</taxon>
        <taxon>Actinomycetes</taxon>
        <taxon>Kitasatosporales</taxon>
        <taxon>Streptomycetaceae</taxon>
        <taxon>Streptomyces</taxon>
    </lineage>
</organism>
<feature type="domain" description="Core-binding (CB)" evidence="7">
    <location>
        <begin position="70"/>
        <end position="151"/>
    </location>
</feature>
<dbReference type="PROSITE" id="PS51898">
    <property type="entry name" value="TYR_RECOMBINASE"/>
    <property type="match status" value="1"/>
</dbReference>
<comment type="similarity">
    <text evidence="1">Belongs to the 'phage' integrase family.</text>
</comment>
<keyword evidence="4" id="KW-0233">DNA recombination</keyword>
<evidence type="ECO:0000256" key="5">
    <source>
        <dbReference type="PROSITE-ProRule" id="PRU01248"/>
    </source>
</evidence>
<dbReference type="SUPFAM" id="SSF56349">
    <property type="entry name" value="DNA breaking-rejoining enzymes"/>
    <property type="match status" value="1"/>
</dbReference>
<dbReference type="Proteomes" id="UP001432075">
    <property type="component" value="Chromosome"/>
</dbReference>
<keyword evidence="3 5" id="KW-0238">DNA-binding</keyword>
<dbReference type="Pfam" id="PF00589">
    <property type="entry name" value="Phage_integrase"/>
    <property type="match status" value="1"/>
</dbReference>
<evidence type="ECO:0000313" key="8">
    <source>
        <dbReference type="EMBL" id="WUO47396.1"/>
    </source>
</evidence>
<dbReference type="InterPro" id="IPR013762">
    <property type="entry name" value="Integrase-like_cat_sf"/>
</dbReference>
<dbReference type="EMBL" id="CP108057">
    <property type="protein sequence ID" value="WUO47396.1"/>
    <property type="molecule type" value="Genomic_DNA"/>
</dbReference>
<gene>
    <name evidence="8" type="ORF">OHU17_16890</name>
</gene>
<dbReference type="InterPro" id="IPR011010">
    <property type="entry name" value="DNA_brk_join_enz"/>
</dbReference>
<dbReference type="InterPro" id="IPR002104">
    <property type="entry name" value="Integrase_catalytic"/>
</dbReference>
<keyword evidence="2" id="KW-0229">DNA integration</keyword>
<name>A0ABZ1RKZ9_9ACTN</name>
<evidence type="ECO:0000256" key="1">
    <source>
        <dbReference type="ARBA" id="ARBA00008857"/>
    </source>
</evidence>
<evidence type="ECO:0000256" key="4">
    <source>
        <dbReference type="ARBA" id="ARBA00023172"/>
    </source>
</evidence>
<dbReference type="RefSeq" id="WP_328776120.1">
    <property type="nucleotide sequence ID" value="NZ_CP108057.1"/>
</dbReference>
<evidence type="ECO:0000259" key="6">
    <source>
        <dbReference type="PROSITE" id="PS51898"/>
    </source>
</evidence>
<dbReference type="PANTHER" id="PTHR30629">
    <property type="entry name" value="PROPHAGE INTEGRASE"/>
    <property type="match status" value="1"/>
</dbReference>
<evidence type="ECO:0000259" key="7">
    <source>
        <dbReference type="PROSITE" id="PS51900"/>
    </source>
</evidence>
<dbReference type="Gene3D" id="1.10.443.10">
    <property type="entry name" value="Intergrase catalytic core"/>
    <property type="match status" value="1"/>
</dbReference>
<proteinExistence type="inferred from homology"/>
<dbReference type="InterPro" id="IPR044068">
    <property type="entry name" value="CB"/>
</dbReference>
<dbReference type="InterPro" id="IPR010998">
    <property type="entry name" value="Integrase_recombinase_N"/>
</dbReference>
<protein>
    <submittedName>
        <fullName evidence="8">Site-specific integrase</fullName>
    </submittedName>
</protein>
<evidence type="ECO:0000256" key="2">
    <source>
        <dbReference type="ARBA" id="ARBA00022908"/>
    </source>
</evidence>
<dbReference type="InterPro" id="IPR050808">
    <property type="entry name" value="Phage_Integrase"/>
</dbReference>
<evidence type="ECO:0000313" key="9">
    <source>
        <dbReference type="Proteomes" id="UP001432075"/>
    </source>
</evidence>
<dbReference type="CDD" id="cd01189">
    <property type="entry name" value="INT_ICEBs1_C_like"/>
    <property type="match status" value="1"/>
</dbReference>
<accession>A0ABZ1RKZ9</accession>
<keyword evidence="9" id="KW-1185">Reference proteome</keyword>
<dbReference type="PANTHER" id="PTHR30629:SF2">
    <property type="entry name" value="PROPHAGE INTEGRASE INTS-RELATED"/>
    <property type="match status" value="1"/>
</dbReference>
<sequence length="388" mass="42691">MTTRRSRGDGGLHWDEKRQRWIASVSLGYDPSGKRLVKRGSGRTKTEAKAKLKEVLRDHEDGLAIAPTNYTVENAVNDWLMYGLAGRDKGTVDTCTSLSRNHVIPALGARKLRELSGEDVDRWLAQKAGALSTRTLQAVHSCLNRSVKRAMVRDKVKRNIVELCAVPTGQPGRPSKALTLAQAEAVLKAAAGTSAHAYIVLALLTGARTEELRALTWDHVFLKEDTRALPPVPAHIAVWRSVRTSGDTKTRKSRRTIALPARCVEALWQQFEDQGWDRLAAGDDWVEKGLVFSSAVGTALDSTNVRRAFRQAIAGAGGVEANEWTPRELRHSFVSLLSDSGVPLEEISRLVGHSGTAVTEEVYRKQIRPVIQTGAVVMDDIFKRDPKP</sequence>
<reference evidence="8" key="1">
    <citation type="submission" date="2022-10" db="EMBL/GenBank/DDBJ databases">
        <title>The complete genomes of actinobacterial strains from the NBC collection.</title>
        <authorList>
            <person name="Joergensen T.S."/>
            <person name="Alvarez Arevalo M."/>
            <person name="Sterndorff E.B."/>
            <person name="Faurdal D."/>
            <person name="Vuksanovic O."/>
            <person name="Mourched A.-S."/>
            <person name="Charusanti P."/>
            <person name="Shaw S."/>
            <person name="Blin K."/>
            <person name="Weber T."/>
        </authorList>
    </citation>
    <scope>NUCLEOTIDE SEQUENCE</scope>
    <source>
        <strain evidence="8">NBC_00283</strain>
    </source>
</reference>
<feature type="domain" description="Tyr recombinase" evidence="6">
    <location>
        <begin position="173"/>
        <end position="379"/>
    </location>
</feature>
<evidence type="ECO:0000256" key="3">
    <source>
        <dbReference type="ARBA" id="ARBA00023125"/>
    </source>
</evidence>